<comment type="caution">
    <text evidence="2">The sequence shown here is derived from an EMBL/GenBank/DDBJ whole genome shotgun (WGS) entry which is preliminary data.</text>
</comment>
<dbReference type="RefSeq" id="WP_188801273.1">
    <property type="nucleotide sequence ID" value="NZ_BMOK01000001.1"/>
</dbReference>
<dbReference type="Gene3D" id="1.10.1760.20">
    <property type="match status" value="1"/>
</dbReference>
<gene>
    <name evidence="2" type="ORF">GCM10007968_03480</name>
</gene>
<keyword evidence="1" id="KW-0812">Transmembrane</keyword>
<evidence type="ECO:0008006" key="4">
    <source>
        <dbReference type="Google" id="ProtNLM"/>
    </source>
</evidence>
<feature type="transmembrane region" description="Helical" evidence="1">
    <location>
        <begin position="6"/>
        <end position="30"/>
    </location>
</feature>
<organism evidence="2 3">
    <name type="scientific">Sporolactobacillus putidus</name>
    <dbReference type="NCBI Taxonomy" id="492735"/>
    <lineage>
        <taxon>Bacteria</taxon>
        <taxon>Bacillati</taxon>
        <taxon>Bacillota</taxon>
        <taxon>Bacilli</taxon>
        <taxon>Bacillales</taxon>
        <taxon>Sporolactobacillaceae</taxon>
        <taxon>Sporolactobacillus</taxon>
    </lineage>
</organism>
<reference evidence="2" key="1">
    <citation type="journal article" date="2014" name="Int. J. Syst. Evol. Microbiol.">
        <title>Complete genome sequence of Corynebacterium casei LMG S-19264T (=DSM 44701T), isolated from a smear-ripened cheese.</title>
        <authorList>
            <consortium name="US DOE Joint Genome Institute (JGI-PGF)"/>
            <person name="Walter F."/>
            <person name="Albersmeier A."/>
            <person name="Kalinowski J."/>
            <person name="Ruckert C."/>
        </authorList>
    </citation>
    <scope>NUCLEOTIDE SEQUENCE</scope>
    <source>
        <strain evidence="2">JCM 15325</strain>
    </source>
</reference>
<feature type="transmembrane region" description="Helical" evidence="1">
    <location>
        <begin position="81"/>
        <end position="98"/>
    </location>
</feature>
<dbReference type="Proteomes" id="UP000654670">
    <property type="component" value="Unassembled WGS sequence"/>
</dbReference>
<proteinExistence type="predicted"/>
<feature type="transmembrane region" description="Helical" evidence="1">
    <location>
        <begin position="105"/>
        <end position="131"/>
    </location>
</feature>
<protein>
    <recommendedName>
        <fullName evidence="4">Tryptophan transporter</fullName>
    </recommendedName>
</protein>
<evidence type="ECO:0000313" key="3">
    <source>
        <dbReference type="Proteomes" id="UP000654670"/>
    </source>
</evidence>
<evidence type="ECO:0000313" key="2">
    <source>
        <dbReference type="EMBL" id="GGL42846.1"/>
    </source>
</evidence>
<dbReference type="AlphaFoldDB" id="A0A917VZF8"/>
<name>A0A917VZF8_9BACL</name>
<feature type="transmembrane region" description="Helical" evidence="1">
    <location>
        <begin position="137"/>
        <end position="164"/>
    </location>
</feature>
<feature type="transmembrane region" description="Helical" evidence="1">
    <location>
        <begin position="51"/>
        <end position="69"/>
    </location>
</feature>
<dbReference type="EMBL" id="BMOK01000001">
    <property type="protein sequence ID" value="GGL42846.1"/>
    <property type="molecule type" value="Genomic_DNA"/>
</dbReference>
<evidence type="ECO:0000256" key="1">
    <source>
        <dbReference type="SAM" id="Phobius"/>
    </source>
</evidence>
<dbReference type="Pfam" id="PF17099">
    <property type="entry name" value="TrpP"/>
    <property type="match status" value="1"/>
</dbReference>
<accession>A0A917VZF8</accession>
<sequence>MKLQNLIIVALFLAIGTVLHTVVPGLLFGMKSDLSLVMLFLALYFFADKKSFLIIGLVAGILAGITTSMPGGFFPHVIDKLVTATVVFFLFSAIAPHLSKIPKYVAGVVIAGLGTALSGTVFLSMMILLSGLNHGTFLGLFVTLVLPTAAVNAVLTAILFPIIVRIAERSNAFRPGAGKALH</sequence>
<dbReference type="InterPro" id="IPR031360">
    <property type="entry name" value="TrpP"/>
</dbReference>
<keyword evidence="1" id="KW-1133">Transmembrane helix</keyword>
<keyword evidence="1" id="KW-0472">Membrane</keyword>
<keyword evidence="3" id="KW-1185">Reference proteome</keyword>
<reference evidence="2" key="2">
    <citation type="submission" date="2020-09" db="EMBL/GenBank/DDBJ databases">
        <authorList>
            <person name="Sun Q."/>
            <person name="Ohkuma M."/>
        </authorList>
    </citation>
    <scope>NUCLEOTIDE SEQUENCE</scope>
    <source>
        <strain evidence="2">JCM 15325</strain>
    </source>
</reference>